<name>A0A0A9E7K5_ARUDO</name>
<organism evidence="2">
    <name type="scientific">Arundo donax</name>
    <name type="common">Giant reed</name>
    <name type="synonym">Donax arundinaceus</name>
    <dbReference type="NCBI Taxonomy" id="35708"/>
    <lineage>
        <taxon>Eukaryota</taxon>
        <taxon>Viridiplantae</taxon>
        <taxon>Streptophyta</taxon>
        <taxon>Embryophyta</taxon>
        <taxon>Tracheophyta</taxon>
        <taxon>Spermatophyta</taxon>
        <taxon>Magnoliopsida</taxon>
        <taxon>Liliopsida</taxon>
        <taxon>Poales</taxon>
        <taxon>Poaceae</taxon>
        <taxon>PACMAD clade</taxon>
        <taxon>Arundinoideae</taxon>
        <taxon>Arundineae</taxon>
        <taxon>Arundo</taxon>
    </lineage>
</organism>
<dbReference type="AlphaFoldDB" id="A0A0A9E7K5"/>
<keyword evidence="1" id="KW-0472">Membrane</keyword>
<evidence type="ECO:0000256" key="1">
    <source>
        <dbReference type="SAM" id="Phobius"/>
    </source>
</evidence>
<sequence length="86" mass="10271">MAIVQFRHENRWPSSINRNIQAVFFGFCGYFPYIRYLRRMGTVPLSVRDCTDIHSLIIQLDNVLRNRYWVCITYAGLIHIIILHML</sequence>
<dbReference type="EMBL" id="GBRH01204020">
    <property type="protein sequence ID" value="JAD93875.1"/>
    <property type="molecule type" value="Transcribed_RNA"/>
</dbReference>
<keyword evidence="1" id="KW-1133">Transmembrane helix</keyword>
<evidence type="ECO:0000313" key="2">
    <source>
        <dbReference type="EMBL" id="JAD93875.1"/>
    </source>
</evidence>
<accession>A0A0A9E7K5</accession>
<feature type="transmembrane region" description="Helical" evidence="1">
    <location>
        <begin position="68"/>
        <end position="85"/>
    </location>
</feature>
<protein>
    <submittedName>
        <fullName evidence="2">Uncharacterized protein</fullName>
    </submittedName>
</protein>
<proteinExistence type="predicted"/>
<reference evidence="2" key="2">
    <citation type="journal article" date="2015" name="Data Brief">
        <title>Shoot transcriptome of the giant reed, Arundo donax.</title>
        <authorList>
            <person name="Barrero R.A."/>
            <person name="Guerrero F.D."/>
            <person name="Moolhuijzen P."/>
            <person name="Goolsby J.A."/>
            <person name="Tidwell J."/>
            <person name="Bellgard S.E."/>
            <person name="Bellgard M.I."/>
        </authorList>
    </citation>
    <scope>NUCLEOTIDE SEQUENCE</scope>
    <source>
        <tissue evidence="2">Shoot tissue taken approximately 20 cm above the soil surface</tissue>
    </source>
</reference>
<feature type="transmembrane region" description="Helical" evidence="1">
    <location>
        <begin position="20"/>
        <end position="38"/>
    </location>
</feature>
<keyword evidence="1" id="KW-0812">Transmembrane</keyword>
<reference evidence="2" key="1">
    <citation type="submission" date="2014-09" db="EMBL/GenBank/DDBJ databases">
        <authorList>
            <person name="Magalhaes I.L.F."/>
            <person name="Oliveira U."/>
            <person name="Santos F.R."/>
            <person name="Vidigal T.H.D.A."/>
            <person name="Brescovit A.D."/>
            <person name="Santos A.J."/>
        </authorList>
    </citation>
    <scope>NUCLEOTIDE SEQUENCE</scope>
    <source>
        <tissue evidence="2">Shoot tissue taken approximately 20 cm above the soil surface</tissue>
    </source>
</reference>